<keyword evidence="5" id="KW-1185">Reference proteome</keyword>
<dbReference type="EMBL" id="JAGYWB010000019">
    <property type="protein sequence ID" value="KAI0488437.1"/>
    <property type="molecule type" value="Genomic_DNA"/>
</dbReference>
<evidence type="ECO:0000313" key="4">
    <source>
        <dbReference type="EMBL" id="KAI0531082.1"/>
    </source>
</evidence>
<gene>
    <name evidence="2" type="ORF">KFK09_000453</name>
    <name evidence="3" type="ORF">KFK09_000554</name>
    <name evidence="4" type="ORF">KFK09_000634</name>
    <name evidence="1" type="ORF">KFK09_028268</name>
</gene>
<dbReference type="EMBL" id="JAGYWB010000001">
    <property type="protein sequence ID" value="KAI0531005.1"/>
    <property type="molecule type" value="Genomic_DNA"/>
</dbReference>
<dbReference type="Proteomes" id="UP000829196">
    <property type="component" value="Unassembled WGS sequence"/>
</dbReference>
<reference evidence="1" key="1">
    <citation type="journal article" date="2022" name="Front. Genet.">
        <title>Chromosome-Scale Assembly of the Dendrobium nobile Genome Provides Insights Into the Molecular Mechanism of the Biosynthesis of the Medicinal Active Ingredient of Dendrobium.</title>
        <authorList>
            <person name="Xu Q."/>
            <person name="Niu S.-C."/>
            <person name="Li K.-L."/>
            <person name="Zheng P.-J."/>
            <person name="Zhang X.-J."/>
            <person name="Jia Y."/>
            <person name="Liu Y."/>
            <person name="Niu Y.-X."/>
            <person name="Yu L.-H."/>
            <person name="Chen D.-F."/>
            <person name="Zhang G.-Q."/>
        </authorList>
    </citation>
    <scope>NUCLEOTIDE SEQUENCE</scope>
    <source>
        <tissue evidence="1">Leaf</tissue>
    </source>
</reference>
<sequence length="49" mass="5770">MRVQFCQGEVVQSLGKNLFSKPDFKTASYSFYAFESISMHCIRYKLKRV</sequence>
<dbReference type="AlphaFoldDB" id="A0A8T3A2N9"/>
<organism evidence="1 5">
    <name type="scientific">Dendrobium nobile</name>
    <name type="common">Orchid</name>
    <dbReference type="NCBI Taxonomy" id="94219"/>
    <lineage>
        <taxon>Eukaryota</taxon>
        <taxon>Viridiplantae</taxon>
        <taxon>Streptophyta</taxon>
        <taxon>Embryophyta</taxon>
        <taxon>Tracheophyta</taxon>
        <taxon>Spermatophyta</taxon>
        <taxon>Magnoliopsida</taxon>
        <taxon>Liliopsida</taxon>
        <taxon>Asparagales</taxon>
        <taxon>Orchidaceae</taxon>
        <taxon>Epidendroideae</taxon>
        <taxon>Malaxideae</taxon>
        <taxon>Dendrobiinae</taxon>
        <taxon>Dendrobium</taxon>
    </lineage>
</organism>
<dbReference type="EMBL" id="JAGYWB010000001">
    <property type="protein sequence ID" value="KAI0530905.1"/>
    <property type="molecule type" value="Genomic_DNA"/>
</dbReference>
<evidence type="ECO:0000313" key="1">
    <source>
        <dbReference type="EMBL" id="KAI0488437.1"/>
    </source>
</evidence>
<protein>
    <submittedName>
        <fullName evidence="1">Uncharacterized protein</fullName>
    </submittedName>
</protein>
<evidence type="ECO:0000313" key="5">
    <source>
        <dbReference type="Proteomes" id="UP000829196"/>
    </source>
</evidence>
<evidence type="ECO:0000313" key="2">
    <source>
        <dbReference type="EMBL" id="KAI0530905.1"/>
    </source>
</evidence>
<dbReference type="EMBL" id="JAGYWB010000001">
    <property type="protein sequence ID" value="KAI0531082.1"/>
    <property type="molecule type" value="Genomic_DNA"/>
</dbReference>
<accession>A0A8T3A2N9</accession>
<proteinExistence type="predicted"/>
<comment type="caution">
    <text evidence="1">The sequence shown here is derived from an EMBL/GenBank/DDBJ whole genome shotgun (WGS) entry which is preliminary data.</text>
</comment>
<name>A0A8T3A2N9_DENNO</name>
<evidence type="ECO:0000313" key="3">
    <source>
        <dbReference type="EMBL" id="KAI0531005.1"/>
    </source>
</evidence>